<protein>
    <submittedName>
        <fullName evidence="1">Uncharacterized protein</fullName>
    </submittedName>
</protein>
<dbReference type="Proteomes" id="UP000595009">
    <property type="component" value="Chromosome"/>
</dbReference>
<gene>
    <name evidence="1" type="ORF">INP94_07355</name>
</gene>
<dbReference type="AlphaFoldDB" id="A0A7M1NUR8"/>
<dbReference type="RefSeq" id="WP_197543171.1">
    <property type="nucleotide sequence ID" value="NZ_CP063120.1"/>
</dbReference>
<name>A0A7M1NUR8_HAEPA</name>
<sequence length="340" mass="38524">MSHIKDELITISSESELFEVLESYVVTGKIVNNIDITKLPPLRIRLIGDKFDQSLTPNVMKGFVDMQNYINRTYRLVKYGDVNTKALSNEEKEALQLQIKIEKGSSLVDVNFDGLWVQIGQVIGKMTGTEAIVLILGCAAIWGSVAGVKRFLDNRKEVRLSEIKKESDRENLKTLEVMSLEETKRTEILAKLIMKNPVLENVDRQAYDARTSLFKSLSSTEKVEIDGLVIDTDTSNELMKNARRRSTEIRLDGIYKLEQVNSSDPNLFKVKVRNIKTGAQFEAIVQDQFLTGNQNKSLLMQAEWNRKAVKLSINAKILDEKIKDATILNVEEVNIDNAQE</sequence>
<evidence type="ECO:0000313" key="2">
    <source>
        <dbReference type="Proteomes" id="UP000595009"/>
    </source>
</evidence>
<accession>A0A7M1NUR8</accession>
<organism evidence="1 2">
    <name type="scientific">Haemophilus parainfluenzae</name>
    <dbReference type="NCBI Taxonomy" id="729"/>
    <lineage>
        <taxon>Bacteria</taxon>
        <taxon>Pseudomonadati</taxon>
        <taxon>Pseudomonadota</taxon>
        <taxon>Gammaproteobacteria</taxon>
        <taxon>Pasteurellales</taxon>
        <taxon>Pasteurellaceae</taxon>
        <taxon>Haemophilus</taxon>
    </lineage>
</organism>
<proteinExistence type="predicted"/>
<evidence type="ECO:0000313" key="1">
    <source>
        <dbReference type="EMBL" id="QOR16698.1"/>
    </source>
</evidence>
<dbReference type="EMBL" id="CP063120">
    <property type="protein sequence ID" value="QOR16698.1"/>
    <property type="molecule type" value="Genomic_DNA"/>
</dbReference>
<reference evidence="1 2" key="1">
    <citation type="submission" date="2020-10" db="EMBL/GenBank/DDBJ databases">
        <title>Genomic diversity and antimicrobial resistance of Haemophilus colonising the airways of young children with cystic fibrosis.</title>
        <authorList>
            <person name="Watts S.C."/>
            <person name="Judd L.M."/>
            <person name="Carzino R."/>
            <person name="Ranganathan S."/>
            <person name="Holt K.E."/>
        </authorList>
    </citation>
    <scope>NUCLEOTIDE SEQUENCE [LARGE SCALE GENOMIC DNA]</scope>
    <source>
        <strain evidence="1 2">M1C137_2</strain>
    </source>
</reference>